<dbReference type="PANTHER" id="PTHR11601">
    <property type="entry name" value="CYSTEINE DESULFURYLASE FAMILY MEMBER"/>
    <property type="match status" value="1"/>
</dbReference>
<dbReference type="InterPro" id="IPR016454">
    <property type="entry name" value="Cysteine_dSase"/>
</dbReference>
<keyword evidence="5" id="KW-0663">Pyridoxal phosphate</keyword>
<dbReference type="Pfam" id="PF00266">
    <property type="entry name" value="Aminotran_5"/>
    <property type="match status" value="1"/>
</dbReference>
<evidence type="ECO:0000313" key="10">
    <source>
        <dbReference type="EMBL" id="AJR10605.1"/>
    </source>
</evidence>
<dbReference type="SUPFAM" id="SSF53383">
    <property type="entry name" value="PLP-dependent transferases"/>
    <property type="match status" value="1"/>
</dbReference>
<dbReference type="GO" id="GO:0031071">
    <property type="term" value="F:cysteine desulfurase activity"/>
    <property type="evidence" value="ECO:0007669"/>
    <property type="project" value="UniProtKB-EC"/>
</dbReference>
<evidence type="ECO:0000256" key="2">
    <source>
        <dbReference type="ARBA" id="ARBA00006490"/>
    </source>
</evidence>
<dbReference type="AlphaFoldDB" id="A0A097KHM6"/>
<evidence type="ECO:0000256" key="5">
    <source>
        <dbReference type="ARBA" id="ARBA00022898"/>
    </source>
</evidence>
<evidence type="ECO:0000259" key="9">
    <source>
        <dbReference type="Pfam" id="PF00266"/>
    </source>
</evidence>
<keyword evidence="3" id="KW-0808">Transferase</keyword>
<protein>
    <submittedName>
        <fullName evidence="10">Cysteine desulfurase</fullName>
    </submittedName>
</protein>
<dbReference type="PATRIC" id="fig|83560.10.peg.543"/>
<dbReference type="Gene3D" id="3.90.1150.10">
    <property type="entry name" value="Aspartate Aminotransferase, domain 1"/>
    <property type="match status" value="1"/>
</dbReference>
<comment type="similarity">
    <text evidence="2">Belongs to the class-V pyridoxal-phosphate-dependent aminotransferase family. NifS/IscS subfamily.</text>
</comment>
<dbReference type="KEGG" id="cmm:NC80_02665"/>
<keyword evidence="4" id="KW-0479">Metal-binding</keyword>
<comment type="catalytic activity">
    <reaction evidence="8">
        <text>(sulfur carrier)-H + L-cysteine = (sulfur carrier)-SH + L-alanine</text>
        <dbReference type="Rhea" id="RHEA:43892"/>
        <dbReference type="Rhea" id="RHEA-COMP:14737"/>
        <dbReference type="Rhea" id="RHEA-COMP:14739"/>
        <dbReference type="ChEBI" id="CHEBI:29917"/>
        <dbReference type="ChEBI" id="CHEBI:35235"/>
        <dbReference type="ChEBI" id="CHEBI:57972"/>
        <dbReference type="ChEBI" id="CHEBI:64428"/>
        <dbReference type="EC" id="2.8.1.7"/>
    </reaction>
</comment>
<dbReference type="InterPro" id="IPR015424">
    <property type="entry name" value="PyrdxlP-dep_Trfase"/>
</dbReference>
<reference evidence="10 11" key="1">
    <citation type="submission" date="2014-02" db="EMBL/GenBank/DDBJ databases">
        <authorList>
            <person name="Chen C."/>
            <person name="Conrad T.A."/>
            <person name="Zhou Z."/>
            <person name="Lai Z."/>
            <person name="Zhong G."/>
        </authorList>
    </citation>
    <scope>NUCLEOTIDE SEQUENCE [LARGE SCALE GENOMIC DNA]</scope>
    <source>
        <strain evidence="10 11">Nigg3-28</strain>
    </source>
</reference>
<comment type="cofactor">
    <cofactor evidence="1">
        <name>pyridoxal 5'-phosphate</name>
        <dbReference type="ChEBI" id="CHEBI:597326"/>
    </cofactor>
</comment>
<dbReference type="GO" id="GO:0051536">
    <property type="term" value="F:iron-sulfur cluster binding"/>
    <property type="evidence" value="ECO:0007669"/>
    <property type="project" value="UniProtKB-KW"/>
</dbReference>
<dbReference type="InterPro" id="IPR015421">
    <property type="entry name" value="PyrdxlP-dep_Trfase_major"/>
</dbReference>
<dbReference type="STRING" id="83560.NC80_02665"/>
<dbReference type="Proteomes" id="UP000260363">
    <property type="component" value="Chromosome"/>
</dbReference>
<sequence length="374" mass="40273">MTIYLDTNASAFLDPGILMYLHSLFIEEGGFGNPSSVHSFGKKTKQLIKETSSLIEKALGFARCRVIYTAGATESLNLAIQNIPPGSHVITSSMEHPAVIEPLKKAQLSVTYLDPIPGKCVVSLEQIKDAVQSDTSAIVLGWVNSEVGVRINLESIAAFAKERNLLLIVDATAIVGKEVIRVPEGVSMLAFSGHKFHALSGIGVLLTAPKIKLSPIILGGGQQGGSRSGTEHIHGIASLHYILKKILAEQSIISQTMCSYRDLFESHLQEAFPECVVHCQKEPRVSNLSAIAFPGLEGEVMQIALDLEGVACGYGSACSSGATTVFKSLTAMKVPQELAMATLRFSFSYLLSEQEVLTAVQKVIHVVRHLQQYA</sequence>
<keyword evidence="7" id="KW-0411">Iron-sulfur</keyword>
<name>A0A097KHM6_CHLMR</name>
<dbReference type="KEGG" id="cmx:DNC_02685"/>
<evidence type="ECO:0000256" key="4">
    <source>
        <dbReference type="ARBA" id="ARBA00022723"/>
    </source>
</evidence>
<dbReference type="GO" id="GO:0046872">
    <property type="term" value="F:metal ion binding"/>
    <property type="evidence" value="ECO:0007669"/>
    <property type="project" value="UniProtKB-KW"/>
</dbReference>
<dbReference type="OMA" id="FWIEYIE"/>
<organism evidence="10 11">
    <name type="scientific">Chlamydia muridarum</name>
    <dbReference type="NCBI Taxonomy" id="83560"/>
    <lineage>
        <taxon>Bacteria</taxon>
        <taxon>Pseudomonadati</taxon>
        <taxon>Chlamydiota</taxon>
        <taxon>Chlamydiia</taxon>
        <taxon>Chlamydiales</taxon>
        <taxon>Chlamydiaceae</taxon>
        <taxon>Chlamydia/Chlamydophila group</taxon>
        <taxon>Chlamydia</taxon>
    </lineage>
</organism>
<accession>A0A097KHM6</accession>
<dbReference type="KEGG" id="cmg:NC81_02680"/>
<dbReference type="PANTHER" id="PTHR11601:SF34">
    <property type="entry name" value="CYSTEINE DESULFURASE"/>
    <property type="match status" value="1"/>
</dbReference>
<evidence type="ECO:0000256" key="7">
    <source>
        <dbReference type="ARBA" id="ARBA00023014"/>
    </source>
</evidence>
<evidence type="ECO:0000256" key="6">
    <source>
        <dbReference type="ARBA" id="ARBA00023004"/>
    </source>
</evidence>
<dbReference type="GeneID" id="1245889"/>
<dbReference type="InterPro" id="IPR015422">
    <property type="entry name" value="PyrdxlP-dep_Trfase_small"/>
</dbReference>
<dbReference type="RefSeq" id="WP_010230683.1">
    <property type="nucleotide sequence ID" value="NZ_CP007217.1"/>
</dbReference>
<dbReference type="Gene3D" id="3.40.640.10">
    <property type="entry name" value="Type I PLP-dependent aspartate aminotransferase-like (Major domain)"/>
    <property type="match status" value="1"/>
</dbReference>
<proteinExistence type="inferred from homology"/>
<gene>
    <name evidence="10" type="ORF">BD36_02850</name>
</gene>
<evidence type="ECO:0000313" key="11">
    <source>
        <dbReference type="Proteomes" id="UP000260363"/>
    </source>
</evidence>
<evidence type="ECO:0000256" key="3">
    <source>
        <dbReference type="ARBA" id="ARBA00022679"/>
    </source>
</evidence>
<dbReference type="EMBL" id="CP007217">
    <property type="protein sequence ID" value="AJR10605.1"/>
    <property type="molecule type" value="Genomic_DNA"/>
</dbReference>
<dbReference type="InterPro" id="IPR000192">
    <property type="entry name" value="Aminotrans_V_dom"/>
</dbReference>
<feature type="domain" description="Aminotransferase class V" evidence="9">
    <location>
        <begin position="3"/>
        <end position="356"/>
    </location>
</feature>
<keyword evidence="6" id="KW-0408">Iron</keyword>
<evidence type="ECO:0000256" key="8">
    <source>
        <dbReference type="ARBA" id="ARBA00050776"/>
    </source>
</evidence>
<dbReference type="PIRSF" id="PIRSF005572">
    <property type="entry name" value="NifS"/>
    <property type="match status" value="1"/>
</dbReference>
<evidence type="ECO:0000256" key="1">
    <source>
        <dbReference type="ARBA" id="ARBA00001933"/>
    </source>
</evidence>